<dbReference type="PANTHER" id="PTHR30183:SF9">
    <property type="entry name" value="THIAMINE TRANSPORT SYSTEM PERMEASE PROTEIN THIP"/>
    <property type="match status" value="1"/>
</dbReference>
<feature type="transmembrane region" description="Helical" evidence="11">
    <location>
        <begin position="189"/>
        <end position="215"/>
    </location>
</feature>
<feature type="domain" description="ABC transmembrane type-1" evidence="12">
    <location>
        <begin position="49"/>
        <end position="257"/>
    </location>
</feature>
<feature type="transmembrane region" description="Helical" evidence="11">
    <location>
        <begin position="374"/>
        <end position="397"/>
    </location>
</feature>
<keyword evidence="8" id="KW-0677">Repeat</keyword>
<dbReference type="Pfam" id="PF00528">
    <property type="entry name" value="BPD_transp_1"/>
    <property type="match status" value="1"/>
</dbReference>
<organism evidence="13 14">
    <name type="scientific">Zhengella mangrovi</name>
    <dbReference type="NCBI Taxonomy" id="1982044"/>
    <lineage>
        <taxon>Bacteria</taxon>
        <taxon>Pseudomonadati</taxon>
        <taxon>Pseudomonadota</taxon>
        <taxon>Alphaproteobacteria</taxon>
        <taxon>Hyphomicrobiales</taxon>
        <taxon>Notoacmeibacteraceae</taxon>
        <taxon>Zhengella</taxon>
    </lineage>
</organism>
<keyword evidence="9 11" id="KW-1133">Transmembrane helix</keyword>
<dbReference type="PANTHER" id="PTHR30183">
    <property type="entry name" value="MOLYBDENUM TRANSPORT SYSTEM PERMEASE PROTEIN MODB"/>
    <property type="match status" value="1"/>
</dbReference>
<dbReference type="Proteomes" id="UP000221168">
    <property type="component" value="Unassembled WGS sequence"/>
</dbReference>
<name>A0A2G1QKM3_9HYPH</name>
<evidence type="ECO:0000256" key="4">
    <source>
        <dbReference type="ARBA" id="ARBA00022448"/>
    </source>
</evidence>
<comment type="subunit">
    <text evidence="2">The complex is composed of two ATP-binding proteins (ThiQ), two transmembrane proteins (ThiP) and a solute-binding protein (ThiB).</text>
</comment>
<dbReference type="GO" id="GO:0022857">
    <property type="term" value="F:transmembrane transporter activity"/>
    <property type="evidence" value="ECO:0007669"/>
    <property type="project" value="InterPro"/>
</dbReference>
<dbReference type="InterPro" id="IPR000515">
    <property type="entry name" value="MetI-like"/>
</dbReference>
<feature type="transmembrane region" description="Helical" evidence="11">
    <location>
        <begin position="511"/>
        <end position="532"/>
    </location>
</feature>
<dbReference type="NCBIfam" id="TIGR01253">
    <property type="entry name" value="thiP"/>
    <property type="match status" value="1"/>
</dbReference>
<dbReference type="Gene3D" id="1.10.3720.10">
    <property type="entry name" value="MetI-like"/>
    <property type="match status" value="2"/>
</dbReference>
<feature type="transmembrane region" description="Helical" evidence="11">
    <location>
        <begin position="290"/>
        <end position="311"/>
    </location>
</feature>
<evidence type="ECO:0000256" key="5">
    <source>
        <dbReference type="ARBA" id="ARBA00022475"/>
    </source>
</evidence>
<protein>
    <recommendedName>
        <fullName evidence="3">Thiamine transport system permease protein ThiP</fullName>
    </recommendedName>
</protein>
<comment type="subcellular location">
    <subcellularLocation>
        <location evidence="1">Cell inner membrane</location>
        <topology evidence="1">Multi-pass membrane protein</topology>
    </subcellularLocation>
    <subcellularLocation>
        <location evidence="11">Cell membrane</location>
        <topology evidence="11">Multi-pass membrane protein</topology>
    </subcellularLocation>
</comment>
<feature type="transmembrane region" description="Helical" evidence="11">
    <location>
        <begin position="91"/>
        <end position="114"/>
    </location>
</feature>
<dbReference type="AlphaFoldDB" id="A0A2G1QKM3"/>
<evidence type="ECO:0000256" key="11">
    <source>
        <dbReference type="RuleBase" id="RU363032"/>
    </source>
</evidence>
<gene>
    <name evidence="13" type="primary">thiP</name>
    <name evidence="13" type="ORF">CSC94_15875</name>
</gene>
<evidence type="ECO:0000313" key="14">
    <source>
        <dbReference type="Proteomes" id="UP000221168"/>
    </source>
</evidence>
<dbReference type="OrthoDB" id="7066776at2"/>
<dbReference type="RefSeq" id="WP_099307341.1">
    <property type="nucleotide sequence ID" value="NZ_PDVP01000010.1"/>
</dbReference>
<dbReference type="GO" id="GO:0015888">
    <property type="term" value="P:thiamine transport"/>
    <property type="evidence" value="ECO:0007669"/>
    <property type="project" value="InterPro"/>
</dbReference>
<evidence type="ECO:0000256" key="9">
    <source>
        <dbReference type="ARBA" id="ARBA00022989"/>
    </source>
</evidence>
<keyword evidence="6" id="KW-0997">Cell inner membrane</keyword>
<dbReference type="SUPFAM" id="SSF161098">
    <property type="entry name" value="MetI-like"/>
    <property type="match status" value="2"/>
</dbReference>
<evidence type="ECO:0000256" key="2">
    <source>
        <dbReference type="ARBA" id="ARBA00011650"/>
    </source>
</evidence>
<reference evidence="13 14" key="1">
    <citation type="submission" date="2017-10" db="EMBL/GenBank/DDBJ databases">
        <title>Sedimentibacterium mangrovi gen. nov., sp. nov., a novel member of family Phyllobacteriacea isolated from mangrove sediment.</title>
        <authorList>
            <person name="Liao H."/>
            <person name="Tian Y."/>
        </authorList>
    </citation>
    <scope>NUCLEOTIDE SEQUENCE [LARGE SCALE GENOMIC DNA]</scope>
    <source>
        <strain evidence="13 14">X9-2-2</strain>
    </source>
</reference>
<dbReference type="InterPro" id="IPR035906">
    <property type="entry name" value="MetI-like_sf"/>
</dbReference>
<keyword evidence="14" id="KW-1185">Reference proteome</keyword>
<comment type="similarity">
    <text evidence="11">Belongs to the binding-protein-dependent transport system permease family.</text>
</comment>
<dbReference type="InterPro" id="IPR005947">
    <property type="entry name" value="ThiP_ABC_transpt"/>
</dbReference>
<proteinExistence type="inferred from homology"/>
<feature type="transmembrane region" description="Helical" evidence="11">
    <location>
        <begin position="469"/>
        <end position="491"/>
    </location>
</feature>
<keyword evidence="5" id="KW-1003">Cell membrane</keyword>
<evidence type="ECO:0000256" key="7">
    <source>
        <dbReference type="ARBA" id="ARBA00022692"/>
    </source>
</evidence>
<dbReference type="CDD" id="cd06261">
    <property type="entry name" value="TM_PBP2"/>
    <property type="match status" value="2"/>
</dbReference>
<feature type="transmembrane region" description="Helical" evidence="11">
    <location>
        <begin position="409"/>
        <end position="431"/>
    </location>
</feature>
<evidence type="ECO:0000256" key="8">
    <source>
        <dbReference type="ARBA" id="ARBA00022737"/>
    </source>
</evidence>
<dbReference type="GO" id="GO:0005886">
    <property type="term" value="C:plasma membrane"/>
    <property type="evidence" value="ECO:0007669"/>
    <property type="project" value="UniProtKB-SubCell"/>
</dbReference>
<evidence type="ECO:0000313" key="13">
    <source>
        <dbReference type="EMBL" id="PHP66076.1"/>
    </source>
</evidence>
<evidence type="ECO:0000256" key="6">
    <source>
        <dbReference type="ARBA" id="ARBA00022519"/>
    </source>
</evidence>
<comment type="caution">
    <text evidence="13">The sequence shown here is derived from an EMBL/GenBank/DDBJ whole genome shotgun (WGS) entry which is preliminary data.</text>
</comment>
<keyword evidence="4 11" id="KW-0813">Transport</keyword>
<feature type="transmembrane region" description="Helical" evidence="11">
    <location>
        <begin position="331"/>
        <end position="353"/>
    </location>
</feature>
<sequence>MTMTGATGGLPGRAALALLGLIVGGAFAGLALSAWRQGGDVAGAFDTYLWNAARFTLWQAALSTLLSVVPALLLARALFLNPRLPGRGLVIGLFALPLAIPSIVAAMATLALYGRAGLLAPWLGPLAGGSWPGVFGLSGILLAHVFFNLPLATRLFLEALDAIPPDRWRLAAQLGMPAPSRFRLIEWPALGAALPGAAGLVFMLCATSFAIVLTLGGGPGASTLEVAIYQALRFDFDPARAAALTLTQLALTGLLVAGLMRIGAPLTGEANLTLSRQSWRPAPSPFERRLAMVVVLAGTAFVAGPILAIAVAGLRADLARLAMEPDLHRALATSLVIALASALLALALTLALLRLRLDRERSRRVPRPGWLEWLAGNGSALILLVPPVLVGAGWFILAVEAGQVRHTNLFGPVLVVTVNAAMAMPFVMRLLRPAHDAAAERHDRLAANLGMSVWTRLRLVDLPALKRPLVAGFAFAMALSLGDLGVIALFGSDDFETLPWLLLARMGSYRTADAAGLALILALLCLLLMMAAGRAGRQQA</sequence>
<evidence type="ECO:0000256" key="1">
    <source>
        <dbReference type="ARBA" id="ARBA00004429"/>
    </source>
</evidence>
<feature type="transmembrane region" description="Helical" evidence="11">
    <location>
        <begin position="241"/>
        <end position="260"/>
    </location>
</feature>
<evidence type="ECO:0000259" key="12">
    <source>
        <dbReference type="PROSITE" id="PS50928"/>
    </source>
</evidence>
<feature type="transmembrane region" description="Helical" evidence="11">
    <location>
        <begin position="134"/>
        <end position="157"/>
    </location>
</feature>
<accession>A0A2G1QKM3</accession>
<evidence type="ECO:0000256" key="3">
    <source>
        <dbReference type="ARBA" id="ARBA00016947"/>
    </source>
</evidence>
<dbReference type="PROSITE" id="PS50928">
    <property type="entry name" value="ABC_TM1"/>
    <property type="match status" value="2"/>
</dbReference>
<dbReference type="EMBL" id="PDVP01000010">
    <property type="protein sequence ID" value="PHP66076.1"/>
    <property type="molecule type" value="Genomic_DNA"/>
</dbReference>
<evidence type="ECO:0000256" key="10">
    <source>
        <dbReference type="ARBA" id="ARBA00023136"/>
    </source>
</evidence>
<feature type="transmembrane region" description="Helical" evidence="11">
    <location>
        <begin position="57"/>
        <end position="79"/>
    </location>
</feature>
<keyword evidence="10 11" id="KW-0472">Membrane</keyword>
<feature type="domain" description="ABC transmembrane type-1" evidence="12">
    <location>
        <begin position="331"/>
        <end position="532"/>
    </location>
</feature>
<keyword evidence="7 11" id="KW-0812">Transmembrane</keyword>